<organism evidence="1 2">
    <name type="scientific">Halorubrum pallidum</name>
    <dbReference type="NCBI Taxonomy" id="1526114"/>
    <lineage>
        <taxon>Archaea</taxon>
        <taxon>Methanobacteriati</taxon>
        <taxon>Methanobacteriota</taxon>
        <taxon>Stenosarchaea group</taxon>
        <taxon>Halobacteria</taxon>
        <taxon>Halobacteriales</taxon>
        <taxon>Haloferacaceae</taxon>
        <taxon>Halorubrum</taxon>
    </lineage>
</organism>
<gene>
    <name evidence="1" type="ORF">ACFQDD_01545</name>
</gene>
<proteinExistence type="predicted"/>
<evidence type="ECO:0000313" key="2">
    <source>
        <dbReference type="Proteomes" id="UP001596274"/>
    </source>
</evidence>
<dbReference type="EMBL" id="JBHSWT010000026">
    <property type="protein sequence ID" value="MFC6770220.1"/>
    <property type="molecule type" value="Genomic_DNA"/>
</dbReference>
<dbReference type="AlphaFoldDB" id="A0ABD5SYB0"/>
<dbReference type="Proteomes" id="UP001596274">
    <property type="component" value="Unassembled WGS sequence"/>
</dbReference>
<accession>A0ABD5SYB0</accession>
<sequence length="112" mass="12135">MAACDSHGGSERTVTLPGAIPFDLDHLTRLSWELGSRTVSGRDATCVGRWRAADKNWALSAFDVTHNTVVLRVHTPVGRTRFYGAIAAEAEPALRVLAETPAWDAVDPDDGY</sequence>
<reference evidence="1 2" key="1">
    <citation type="journal article" date="2019" name="Int. J. Syst. Evol. Microbiol.">
        <title>The Global Catalogue of Microorganisms (GCM) 10K type strain sequencing project: providing services to taxonomists for standard genome sequencing and annotation.</title>
        <authorList>
            <consortium name="The Broad Institute Genomics Platform"/>
            <consortium name="The Broad Institute Genome Sequencing Center for Infectious Disease"/>
            <person name="Wu L."/>
            <person name="Ma J."/>
        </authorList>
    </citation>
    <scope>NUCLEOTIDE SEQUENCE [LARGE SCALE GENOMIC DNA]</scope>
    <source>
        <strain evidence="1 2">PJ61</strain>
    </source>
</reference>
<evidence type="ECO:0000313" key="1">
    <source>
        <dbReference type="EMBL" id="MFC6770220.1"/>
    </source>
</evidence>
<keyword evidence="2" id="KW-1185">Reference proteome</keyword>
<comment type="caution">
    <text evidence="1">The sequence shown here is derived from an EMBL/GenBank/DDBJ whole genome shotgun (WGS) entry which is preliminary data.</text>
</comment>
<protein>
    <submittedName>
        <fullName evidence="1">Uncharacterized protein</fullName>
    </submittedName>
</protein>
<name>A0ABD5SYB0_9EURY</name>